<reference evidence="8" key="1">
    <citation type="submission" date="2025-08" db="UniProtKB">
        <authorList>
            <consortium name="RefSeq"/>
        </authorList>
    </citation>
    <scope>IDENTIFICATION</scope>
    <source>
        <tissue evidence="8">Muscle</tissue>
    </source>
</reference>
<accession>A0A8B7QQC4</accession>
<dbReference type="GO" id="GO:0008270">
    <property type="term" value="F:zinc ion binding"/>
    <property type="evidence" value="ECO:0007669"/>
    <property type="project" value="UniProtKB-KW"/>
</dbReference>
<evidence type="ECO:0000256" key="4">
    <source>
        <dbReference type="ARBA" id="ARBA00022833"/>
    </source>
</evidence>
<feature type="domain" description="C2HC/C3H-type" evidence="6">
    <location>
        <begin position="31"/>
        <end position="60"/>
    </location>
</feature>
<keyword evidence="4" id="KW-0862">Zinc</keyword>
<dbReference type="Pfam" id="PF13913">
    <property type="entry name" value="zf-C2HC_2"/>
    <property type="match status" value="2"/>
</dbReference>
<gene>
    <name evidence="8" type="primary">LOC109379008</name>
</gene>
<evidence type="ECO:0000256" key="5">
    <source>
        <dbReference type="PROSITE-ProRule" id="PRU01371"/>
    </source>
</evidence>
<dbReference type="InterPro" id="IPR026319">
    <property type="entry name" value="ZC2HC1A/B-like"/>
</dbReference>
<evidence type="ECO:0000256" key="3">
    <source>
        <dbReference type="ARBA" id="ARBA00022771"/>
    </source>
</evidence>
<keyword evidence="7" id="KW-1185">Reference proteome</keyword>
<keyword evidence="3 5" id="KW-0863">Zinc-finger</keyword>
<dbReference type="RefSeq" id="XP_019490831.1">
    <property type="nucleotide sequence ID" value="XM_019635286.1"/>
</dbReference>
<keyword evidence="1" id="KW-0479">Metal-binding</keyword>
<dbReference type="CTD" id="100505841"/>
<proteinExistence type="predicted"/>
<name>A0A8B7QQC4_HIPAR</name>
<keyword evidence="2" id="KW-0677">Repeat</keyword>
<dbReference type="PANTHER" id="PTHR13555:SF66">
    <property type="entry name" value="ZINC FINGER PROTEIN 474"/>
    <property type="match status" value="1"/>
</dbReference>
<feature type="domain" description="C2HC/C3H-type" evidence="6">
    <location>
        <begin position="104"/>
        <end position="133"/>
    </location>
</feature>
<dbReference type="GeneID" id="109379008"/>
<evidence type="ECO:0000256" key="2">
    <source>
        <dbReference type="ARBA" id="ARBA00022737"/>
    </source>
</evidence>
<dbReference type="AlphaFoldDB" id="A0A8B7QQC4"/>
<organism evidence="7 8">
    <name type="scientific">Hipposideros armiger</name>
    <name type="common">Great Himalayan leaf-nosed bat</name>
    <dbReference type="NCBI Taxonomy" id="186990"/>
    <lineage>
        <taxon>Eukaryota</taxon>
        <taxon>Metazoa</taxon>
        <taxon>Chordata</taxon>
        <taxon>Craniata</taxon>
        <taxon>Vertebrata</taxon>
        <taxon>Euteleostomi</taxon>
        <taxon>Mammalia</taxon>
        <taxon>Eutheria</taxon>
        <taxon>Laurasiatheria</taxon>
        <taxon>Chiroptera</taxon>
        <taxon>Yinpterochiroptera</taxon>
        <taxon>Rhinolophoidea</taxon>
        <taxon>Hipposideridae</taxon>
        <taxon>Hipposideros</taxon>
    </lineage>
</organism>
<evidence type="ECO:0000256" key="1">
    <source>
        <dbReference type="ARBA" id="ARBA00022723"/>
    </source>
</evidence>
<sequence>MIMGLEDSKTMTLKSKSQTNRSWPAMIRRPPTIVCYICGREYGTKSIAIHEPQCLKKWHNENNLLPKELRRPEPKKPEVRTISAKGFYDLEALNEAAWTRAQSLLVPCHICGRTFLPDRLIVHQRSCKPKVAK</sequence>
<dbReference type="PROSITE" id="PS52027">
    <property type="entry name" value="ZF_C2HC_C3H"/>
    <property type="match status" value="2"/>
</dbReference>
<dbReference type="InterPro" id="IPR049899">
    <property type="entry name" value="Znf_C2HC_C3H"/>
</dbReference>
<protein>
    <submittedName>
        <fullName evidence="8">Zinc finger protein 474 isoform X3</fullName>
    </submittedName>
</protein>
<dbReference type="Gene3D" id="3.30.160.60">
    <property type="entry name" value="Classic Zinc Finger"/>
    <property type="match status" value="2"/>
</dbReference>
<dbReference type="PANTHER" id="PTHR13555">
    <property type="entry name" value="C2H2 ZINC FINGER CGI-62-RELATED"/>
    <property type="match status" value="1"/>
</dbReference>
<evidence type="ECO:0000313" key="8">
    <source>
        <dbReference type="RefSeq" id="XP_019490831.1"/>
    </source>
</evidence>
<evidence type="ECO:0000313" key="7">
    <source>
        <dbReference type="Proteomes" id="UP000694851"/>
    </source>
</evidence>
<dbReference type="OrthoDB" id="265955at2759"/>
<evidence type="ECO:0000259" key="6">
    <source>
        <dbReference type="PROSITE" id="PS52027"/>
    </source>
</evidence>
<dbReference type="Proteomes" id="UP000694851">
    <property type="component" value="Unplaced"/>
</dbReference>